<proteinExistence type="predicted"/>
<evidence type="ECO:0000313" key="1">
    <source>
        <dbReference type="EMBL" id="MBA2851788.1"/>
    </source>
</evidence>
<sequence>MAFGIGTTTENAATGNNFGWVETKYPLALTIFINKPMGDKEKVVVKIIGDKTKFDVGGTFAKGYSSAAFKANMERVKTFLNNIAGQEEQAVNYLLENHYIKLVQQGPGNKAFWYVYKPTEKLLLEGNLGVDEGLH</sequence>
<comment type="caution">
    <text evidence="1">The sequence shown here is derived from an EMBL/GenBank/DDBJ whole genome shotgun (WGS) entry which is preliminary data.</text>
</comment>
<dbReference type="RefSeq" id="WP_181501608.1">
    <property type="nucleotide sequence ID" value="NZ_JACDUH010000003.1"/>
</dbReference>
<accession>A0A7J9NVS7</accession>
<dbReference type="EMBL" id="JACDUH010000003">
    <property type="protein sequence ID" value="MBA2851788.1"/>
    <property type="molecule type" value="Genomic_DNA"/>
</dbReference>
<protein>
    <submittedName>
        <fullName evidence="1">Uncharacterized protein</fullName>
    </submittedName>
</protein>
<reference evidence="1 2" key="1">
    <citation type="submission" date="2020-07" db="EMBL/GenBank/DDBJ databases">
        <title>Genomic Encyclopedia of Type Strains, Phase IV (KMG-V): Genome sequencing to study the core and pangenomes of soil and plant-associated prokaryotes.</title>
        <authorList>
            <person name="Whitman W."/>
        </authorList>
    </citation>
    <scope>NUCLEOTIDE SEQUENCE [LARGE SCALE GENOMIC DNA]</scope>
    <source>
        <strain evidence="1 2">A1</strain>
    </source>
</reference>
<gene>
    <name evidence="1" type="ORF">HNP86_001947</name>
</gene>
<dbReference type="Proteomes" id="UP000564425">
    <property type="component" value="Unassembled WGS sequence"/>
</dbReference>
<dbReference type="AlphaFoldDB" id="A0A7J9NVS7"/>
<evidence type="ECO:0000313" key="2">
    <source>
        <dbReference type="Proteomes" id="UP000564425"/>
    </source>
</evidence>
<name>A0A7J9NVS7_METMI</name>
<organism evidence="1 2">
    <name type="scientific">Methanococcus maripaludis</name>
    <name type="common">Methanococcus deltae</name>
    <dbReference type="NCBI Taxonomy" id="39152"/>
    <lineage>
        <taxon>Archaea</taxon>
        <taxon>Methanobacteriati</taxon>
        <taxon>Methanobacteriota</taxon>
        <taxon>Methanomada group</taxon>
        <taxon>Methanococci</taxon>
        <taxon>Methanococcales</taxon>
        <taxon>Methanococcaceae</taxon>
        <taxon>Methanococcus</taxon>
    </lineage>
</organism>